<protein>
    <submittedName>
        <fullName evidence="1">Uncharacterized protein</fullName>
    </submittedName>
</protein>
<dbReference type="STRING" id="888061.AXF15_09875"/>
<evidence type="ECO:0000313" key="1">
    <source>
        <dbReference type="EMBL" id="AMD93374.1"/>
    </source>
</evidence>
<name>A0A0X8JQZ3_9BACT</name>
<dbReference type="AlphaFoldDB" id="A0A0X8JQZ3"/>
<keyword evidence="2" id="KW-1185">Reference proteome</keyword>
<dbReference type="KEGG" id="doa:AXF15_09875"/>
<organism evidence="1 2">
    <name type="scientific">Desulfomicrobium orale DSM 12838</name>
    <dbReference type="NCBI Taxonomy" id="888061"/>
    <lineage>
        <taxon>Bacteria</taxon>
        <taxon>Pseudomonadati</taxon>
        <taxon>Thermodesulfobacteriota</taxon>
        <taxon>Desulfovibrionia</taxon>
        <taxon>Desulfovibrionales</taxon>
        <taxon>Desulfomicrobiaceae</taxon>
        <taxon>Desulfomicrobium</taxon>
    </lineage>
</organism>
<dbReference type="Proteomes" id="UP000063964">
    <property type="component" value="Chromosome"/>
</dbReference>
<gene>
    <name evidence="1" type="ORF">AXF15_09875</name>
</gene>
<accession>A0A0X8JQZ3</accession>
<reference evidence="2" key="1">
    <citation type="submission" date="2016-02" db="EMBL/GenBank/DDBJ databases">
        <authorList>
            <person name="Holder M.E."/>
            <person name="Ajami N.J."/>
            <person name="Petrosino J.F."/>
        </authorList>
    </citation>
    <scope>NUCLEOTIDE SEQUENCE [LARGE SCALE GENOMIC DNA]</scope>
    <source>
        <strain evidence="2">DSM 12838</strain>
    </source>
</reference>
<dbReference type="OrthoDB" id="5322172at2"/>
<sequence length="98" mass="10697">MKSYYDFSSISEVSYVDFSGVNINNDAQVGAALQDKDRDGRFSPIQAVNFVSKWDIKAHTPNTESGYSSTVFKSKTGANYVLEFRGTEPSDIGALLSG</sequence>
<dbReference type="EMBL" id="CP014230">
    <property type="protein sequence ID" value="AMD93374.1"/>
    <property type="molecule type" value="Genomic_DNA"/>
</dbReference>
<evidence type="ECO:0000313" key="2">
    <source>
        <dbReference type="Proteomes" id="UP000063964"/>
    </source>
</evidence>
<proteinExistence type="predicted"/>
<dbReference type="RefSeq" id="WP_066606758.1">
    <property type="nucleotide sequence ID" value="NZ_CP014230.1"/>
</dbReference>